<dbReference type="RefSeq" id="XP_030369299.1">
    <property type="nucleotide sequence ID" value="XM_030513439.1"/>
</dbReference>
<evidence type="ECO:0000313" key="4">
    <source>
        <dbReference type="RefSeq" id="XP_030369299.1"/>
    </source>
</evidence>
<dbReference type="GeneID" id="115620272"/>
<evidence type="ECO:0000256" key="1">
    <source>
        <dbReference type="SAM" id="SignalP"/>
    </source>
</evidence>
<dbReference type="Pfam" id="PF05267">
    <property type="entry name" value="DUF725"/>
    <property type="match status" value="1"/>
</dbReference>
<proteinExistence type="predicted"/>
<keyword evidence="3" id="KW-1185">Reference proteome</keyword>
<dbReference type="AlphaFoldDB" id="A0A6J2SZI5"/>
<dbReference type="InterPro" id="IPR007931">
    <property type="entry name" value="TsetseEP"/>
</dbReference>
<name>A0A6J2SZI5_DROLE</name>
<gene>
    <name evidence="4" type="primary">LOC115620272</name>
</gene>
<organism evidence="3 4">
    <name type="scientific">Drosophila lebanonensis</name>
    <name type="common">Fruit fly</name>
    <name type="synonym">Scaptodrosophila lebanonensis</name>
    <dbReference type="NCBI Taxonomy" id="7225"/>
    <lineage>
        <taxon>Eukaryota</taxon>
        <taxon>Metazoa</taxon>
        <taxon>Ecdysozoa</taxon>
        <taxon>Arthropoda</taxon>
        <taxon>Hexapoda</taxon>
        <taxon>Insecta</taxon>
        <taxon>Pterygota</taxon>
        <taxon>Neoptera</taxon>
        <taxon>Endopterygota</taxon>
        <taxon>Diptera</taxon>
        <taxon>Brachycera</taxon>
        <taxon>Muscomorpha</taxon>
        <taxon>Ephydroidea</taxon>
        <taxon>Drosophilidae</taxon>
        <taxon>Scaptodrosophila</taxon>
    </lineage>
</organism>
<sequence>MCCKVALLVLCLGVVALAARHEFKIVVDPKIDRLKKQTDLLSASNPNQVPDCFNTYKPILTQATNQYETDFSKCSSTYDQASTQIDAQWASNLTQISQNVNTTCAEINNCANIVGYIEAFECFAELSAADSKAMYSISADAKNISSDIQNAYQTIDSQLAVCVNNAESTYVTSTTSTYEQLNACLNGNGTETTTAWITTDGTWNSTGTTWNSSVSYENTTARSINSP</sequence>
<evidence type="ECO:0000259" key="2">
    <source>
        <dbReference type="Pfam" id="PF05267"/>
    </source>
</evidence>
<feature type="signal peptide" evidence="1">
    <location>
        <begin position="1"/>
        <end position="18"/>
    </location>
</feature>
<dbReference type="OrthoDB" id="7859325at2759"/>
<keyword evidence="1" id="KW-0732">Signal</keyword>
<feature type="domain" description="Protein TsetseEP" evidence="2">
    <location>
        <begin position="50"/>
        <end position="167"/>
    </location>
</feature>
<accession>A0A6J2SZI5</accession>
<feature type="chain" id="PRO_5026828439" evidence="1">
    <location>
        <begin position="19"/>
        <end position="227"/>
    </location>
</feature>
<evidence type="ECO:0000313" key="3">
    <source>
        <dbReference type="Proteomes" id="UP000504634"/>
    </source>
</evidence>
<reference evidence="4" key="1">
    <citation type="submission" date="2025-08" db="UniProtKB">
        <authorList>
            <consortium name="RefSeq"/>
        </authorList>
    </citation>
    <scope>IDENTIFICATION</scope>
    <source>
        <strain evidence="4">11010-0011.00</strain>
        <tissue evidence="4">Whole body</tissue>
    </source>
</reference>
<protein>
    <submittedName>
        <fullName evidence="4">Uncharacterized protein LOC115620272</fullName>
    </submittedName>
</protein>
<dbReference type="Proteomes" id="UP000504634">
    <property type="component" value="Unplaced"/>
</dbReference>